<dbReference type="RefSeq" id="WP_192762179.1">
    <property type="nucleotide sequence ID" value="NZ_JADBDZ010000001.1"/>
</dbReference>
<comment type="caution">
    <text evidence="2">The sequence shown here is derived from an EMBL/GenBank/DDBJ whole genome shotgun (WGS) entry which is preliminary data.</text>
</comment>
<reference evidence="2 3" key="1">
    <citation type="submission" date="2020-10" db="EMBL/GenBank/DDBJ databases">
        <title>Sequencing the genomes of 1000 actinobacteria strains.</title>
        <authorList>
            <person name="Klenk H.-P."/>
        </authorList>
    </citation>
    <scope>NUCLEOTIDE SEQUENCE [LARGE SCALE GENOMIC DNA]</scope>
    <source>
        <strain evidence="2 3">DSM 46744</strain>
    </source>
</reference>
<proteinExistence type="predicted"/>
<gene>
    <name evidence="2" type="ORF">H4W34_005922</name>
</gene>
<accession>A0ABR9JZT7</accession>
<dbReference type="InterPro" id="IPR007278">
    <property type="entry name" value="DUF397"/>
</dbReference>
<feature type="domain" description="DUF397" evidence="1">
    <location>
        <begin position="10"/>
        <end position="62"/>
    </location>
</feature>
<evidence type="ECO:0000259" key="1">
    <source>
        <dbReference type="Pfam" id="PF04149"/>
    </source>
</evidence>
<dbReference type="Proteomes" id="UP000627838">
    <property type="component" value="Unassembled WGS sequence"/>
</dbReference>
<dbReference type="EMBL" id="JADBDZ010000001">
    <property type="protein sequence ID" value="MBE1536089.1"/>
    <property type="molecule type" value="Genomic_DNA"/>
</dbReference>
<keyword evidence="3" id="KW-1185">Reference proteome</keyword>
<name>A0ABR9JZT7_9ACTN</name>
<evidence type="ECO:0000313" key="2">
    <source>
        <dbReference type="EMBL" id="MBE1536089.1"/>
    </source>
</evidence>
<evidence type="ECO:0000313" key="3">
    <source>
        <dbReference type="Proteomes" id="UP000627838"/>
    </source>
</evidence>
<organism evidence="2 3">
    <name type="scientific">Actinomadura algeriensis</name>
    <dbReference type="NCBI Taxonomy" id="1679523"/>
    <lineage>
        <taxon>Bacteria</taxon>
        <taxon>Bacillati</taxon>
        <taxon>Actinomycetota</taxon>
        <taxon>Actinomycetes</taxon>
        <taxon>Streptosporangiales</taxon>
        <taxon>Thermomonosporaceae</taxon>
        <taxon>Actinomadura</taxon>
    </lineage>
</organism>
<protein>
    <recommendedName>
        <fullName evidence="1">DUF397 domain-containing protein</fullName>
    </recommendedName>
</protein>
<dbReference type="Pfam" id="PF04149">
    <property type="entry name" value="DUF397"/>
    <property type="match status" value="1"/>
</dbReference>
<sequence>MSKQDRNAVRWRTSSYSNAQGTQCVEVAPLGSTVLARDSTDPAGPVLGFSRAEWGVFLDEVKRGVLDH</sequence>